<dbReference type="OrthoDB" id="9796561at2"/>
<dbReference type="PANTHER" id="PTHR21708">
    <property type="entry name" value="PROBABLE 2-DEHYDROPANTOATE 2-REDUCTASE"/>
    <property type="match status" value="1"/>
</dbReference>
<feature type="domain" description="Ketopantoate reductase C-terminal" evidence="6">
    <location>
        <begin position="198"/>
        <end position="317"/>
    </location>
</feature>
<dbReference type="EMBL" id="CP002000">
    <property type="protein sequence ID" value="ADJ48985.1"/>
    <property type="molecule type" value="Genomic_DNA"/>
</dbReference>
<proteinExistence type="inferred from homology"/>
<keyword evidence="4" id="KW-0566">Pantothenate biosynthesis</keyword>
<dbReference type="SUPFAM" id="SSF48179">
    <property type="entry name" value="6-phosphogluconate dehydrogenase C-terminal domain-like"/>
    <property type="match status" value="1"/>
</dbReference>
<keyword evidence="2 4" id="KW-0521">NADP</keyword>
<reference evidence="7 8" key="1">
    <citation type="journal article" date="2010" name="Cell Res.">
        <title>Complete genome sequence of the rifamycin SV-producing Amycolatopsis mediterranei U32 revealed its genetic characteristics in phylogeny and metabolism.</title>
        <authorList>
            <person name="Zhao W."/>
            <person name="Zhong Y."/>
            <person name="Yuan H."/>
            <person name="Wang J."/>
            <person name="Zheng H."/>
            <person name="Wang Y."/>
            <person name="Cen X."/>
            <person name="Xu F."/>
            <person name="Bai J."/>
            <person name="Han X."/>
            <person name="Lu G."/>
            <person name="Zhu Y."/>
            <person name="Shao Z."/>
            <person name="Yan H."/>
            <person name="Li C."/>
            <person name="Peng N."/>
            <person name="Zhang Z."/>
            <person name="Zhang Y."/>
            <person name="Lin W."/>
            <person name="Fan Y."/>
            <person name="Qin Z."/>
            <person name="Hu Y."/>
            <person name="Zhu B."/>
            <person name="Wang S."/>
            <person name="Ding X."/>
            <person name="Zhao G.P."/>
        </authorList>
    </citation>
    <scope>NUCLEOTIDE SEQUENCE [LARGE SCALE GENOMIC DNA]</scope>
    <source>
        <strain evidence="8">U-32</strain>
    </source>
</reference>
<dbReference type="Gene3D" id="1.10.1040.10">
    <property type="entry name" value="N-(1-d-carboxylethyl)-l-norvaline Dehydrogenase, domain 2"/>
    <property type="match status" value="1"/>
</dbReference>
<dbReference type="Proteomes" id="UP000000328">
    <property type="component" value="Chromosome"/>
</dbReference>
<evidence type="ECO:0000259" key="6">
    <source>
        <dbReference type="Pfam" id="PF08546"/>
    </source>
</evidence>
<dbReference type="GO" id="GO:0008677">
    <property type="term" value="F:2-dehydropantoate 2-reductase activity"/>
    <property type="evidence" value="ECO:0007669"/>
    <property type="project" value="UniProtKB-EC"/>
</dbReference>
<feature type="domain" description="Ketopantoate reductase N-terminal" evidence="5">
    <location>
        <begin position="3"/>
        <end position="171"/>
    </location>
</feature>
<dbReference type="InterPro" id="IPR013328">
    <property type="entry name" value="6PGD_dom2"/>
</dbReference>
<dbReference type="HOGENOM" id="CLU_031468_6_1_11"/>
<dbReference type="Pfam" id="PF02558">
    <property type="entry name" value="ApbA"/>
    <property type="match status" value="1"/>
</dbReference>
<dbReference type="InterPro" id="IPR003710">
    <property type="entry name" value="ApbA"/>
</dbReference>
<sequence>MKVVVIGAGAIGGLIAARLARSGHEVSVFARGRTLRAIRARGLQLIEGASAPITVHPSSVTDQVADLPPAELAVVAVKAPSLPGLVPRIAGMLTSVPIVVPVLNGLPWWFVDEYVTPVTGARPDVPDPSRALAVVHRDRLLGSVVFPASSCPEPGVIRHASGERIVFGEIEGGTSERVATVAGMFTAAGFDAVASPCIRDDVWLKLLGNACFNPVSLLVGASTDRLIDDARVNALFVRMMAELAGIGARLGVTRQTDPLERLVLTRRLGRVKTSMLQDAEAARAVEIDTIVGAVVAIAEALGVPAPRLSAVHALARLRAETANLLLA</sequence>
<protein>
    <recommendedName>
        <fullName evidence="4">2-dehydropantoate 2-reductase</fullName>
        <ecNumber evidence="4">1.1.1.169</ecNumber>
    </recommendedName>
    <alternativeName>
        <fullName evidence="4">Ketopantoate reductase</fullName>
    </alternativeName>
</protein>
<evidence type="ECO:0000259" key="5">
    <source>
        <dbReference type="Pfam" id="PF02558"/>
    </source>
</evidence>
<evidence type="ECO:0000256" key="4">
    <source>
        <dbReference type="RuleBase" id="RU362068"/>
    </source>
</evidence>
<evidence type="ECO:0000256" key="1">
    <source>
        <dbReference type="ARBA" id="ARBA00007870"/>
    </source>
</evidence>
<evidence type="ECO:0000256" key="3">
    <source>
        <dbReference type="ARBA" id="ARBA00023002"/>
    </source>
</evidence>
<dbReference type="InterPro" id="IPR008927">
    <property type="entry name" value="6-PGluconate_DH-like_C_sf"/>
</dbReference>
<dbReference type="eggNOG" id="COG1893">
    <property type="taxonomic scope" value="Bacteria"/>
</dbReference>
<dbReference type="KEGG" id="amd:AMED_7269"/>
<dbReference type="GO" id="GO:0005737">
    <property type="term" value="C:cytoplasm"/>
    <property type="evidence" value="ECO:0007669"/>
    <property type="project" value="TreeGrafter"/>
</dbReference>
<comment type="function">
    <text evidence="4">Catalyzes the NADPH-dependent reduction of ketopantoate into pantoic acid.</text>
</comment>
<dbReference type="FunFam" id="1.10.1040.10:FF:000017">
    <property type="entry name" value="2-dehydropantoate 2-reductase"/>
    <property type="match status" value="1"/>
</dbReference>
<dbReference type="InterPro" id="IPR013752">
    <property type="entry name" value="KPA_reductase"/>
</dbReference>
<dbReference type="SUPFAM" id="SSF51735">
    <property type="entry name" value="NAD(P)-binding Rossmann-fold domains"/>
    <property type="match status" value="1"/>
</dbReference>
<dbReference type="Pfam" id="PF08546">
    <property type="entry name" value="ApbA_C"/>
    <property type="match status" value="1"/>
</dbReference>
<dbReference type="InterPro" id="IPR051402">
    <property type="entry name" value="KPR-Related"/>
</dbReference>
<dbReference type="AlphaFoldDB" id="A0A0H3DDH0"/>
<comment type="similarity">
    <text evidence="1 4">Belongs to the ketopantoate reductase family.</text>
</comment>
<accession>A0A0H3DDH0</accession>
<dbReference type="PATRIC" id="fig|749927.5.peg.7557"/>
<dbReference type="GO" id="GO:0015940">
    <property type="term" value="P:pantothenate biosynthetic process"/>
    <property type="evidence" value="ECO:0007669"/>
    <property type="project" value="UniProtKB-UniPathway"/>
</dbReference>
<dbReference type="NCBIfam" id="NF005089">
    <property type="entry name" value="PRK06522.1-4"/>
    <property type="match status" value="1"/>
</dbReference>
<gene>
    <name evidence="7" type="primary">apbA</name>
    <name evidence="7" type="ordered locus">AMED_7269</name>
</gene>
<evidence type="ECO:0000313" key="7">
    <source>
        <dbReference type="EMBL" id="ADJ48985.1"/>
    </source>
</evidence>
<dbReference type="Gene3D" id="3.40.50.720">
    <property type="entry name" value="NAD(P)-binding Rossmann-like Domain"/>
    <property type="match status" value="1"/>
</dbReference>
<dbReference type="RefSeq" id="WP_013229030.1">
    <property type="nucleotide sequence ID" value="NC_014318.1"/>
</dbReference>
<evidence type="ECO:0000313" key="8">
    <source>
        <dbReference type="Proteomes" id="UP000000328"/>
    </source>
</evidence>
<name>A0A0H3DDH0_AMYMU</name>
<dbReference type="GeneID" id="92874909"/>
<keyword evidence="3 4" id="KW-0560">Oxidoreductase</keyword>
<comment type="catalytic activity">
    <reaction evidence="4">
        <text>(R)-pantoate + NADP(+) = 2-dehydropantoate + NADPH + H(+)</text>
        <dbReference type="Rhea" id="RHEA:16233"/>
        <dbReference type="ChEBI" id="CHEBI:11561"/>
        <dbReference type="ChEBI" id="CHEBI:15378"/>
        <dbReference type="ChEBI" id="CHEBI:15980"/>
        <dbReference type="ChEBI" id="CHEBI:57783"/>
        <dbReference type="ChEBI" id="CHEBI:58349"/>
        <dbReference type="EC" id="1.1.1.169"/>
    </reaction>
</comment>
<dbReference type="InterPro" id="IPR036291">
    <property type="entry name" value="NAD(P)-bd_dom_sf"/>
</dbReference>
<organism evidence="7 8">
    <name type="scientific">Amycolatopsis mediterranei (strain U-32)</name>
    <dbReference type="NCBI Taxonomy" id="749927"/>
    <lineage>
        <taxon>Bacteria</taxon>
        <taxon>Bacillati</taxon>
        <taxon>Actinomycetota</taxon>
        <taxon>Actinomycetes</taxon>
        <taxon>Pseudonocardiales</taxon>
        <taxon>Pseudonocardiaceae</taxon>
        <taxon>Amycolatopsis</taxon>
    </lineage>
</organism>
<dbReference type="InterPro" id="IPR013332">
    <property type="entry name" value="KPR_N"/>
</dbReference>
<evidence type="ECO:0000256" key="2">
    <source>
        <dbReference type="ARBA" id="ARBA00022857"/>
    </source>
</evidence>
<dbReference type="PANTHER" id="PTHR21708:SF45">
    <property type="entry name" value="2-DEHYDROPANTOATE 2-REDUCTASE"/>
    <property type="match status" value="1"/>
</dbReference>
<dbReference type="NCBIfam" id="TIGR00745">
    <property type="entry name" value="apbA_panE"/>
    <property type="match status" value="1"/>
</dbReference>
<comment type="pathway">
    <text evidence="4">Cofactor biosynthesis; (R)-pantothenate biosynthesis; (R)-pantoate from 3-methyl-2-oxobutanoate: step 2/2.</text>
</comment>
<dbReference type="UniPathway" id="UPA00028">
    <property type="reaction ID" value="UER00004"/>
</dbReference>
<dbReference type="EC" id="1.1.1.169" evidence="4"/>